<dbReference type="Pfam" id="PF00990">
    <property type="entry name" value="GGDEF"/>
    <property type="match status" value="1"/>
</dbReference>
<dbReference type="GO" id="GO:0052621">
    <property type="term" value="F:diguanylate cyclase activity"/>
    <property type="evidence" value="ECO:0007669"/>
    <property type="project" value="UniProtKB-EC"/>
</dbReference>
<gene>
    <name evidence="2" type="ORF">ACFSUN_03530</name>
</gene>
<keyword evidence="3" id="KW-1185">Reference proteome</keyword>
<accession>A0ABW5PWW9</accession>
<feature type="domain" description="GGDEF" evidence="1">
    <location>
        <begin position="479"/>
        <end position="607"/>
    </location>
</feature>
<evidence type="ECO:0000259" key="1">
    <source>
        <dbReference type="PROSITE" id="PS50887"/>
    </source>
</evidence>
<dbReference type="PANTHER" id="PTHR45138">
    <property type="entry name" value="REGULATORY COMPONENTS OF SENSORY TRANSDUCTION SYSTEM"/>
    <property type="match status" value="1"/>
</dbReference>
<sequence>MKSTELLVDKLRSIYFNLVTMDPEQRDRDTLQSMAEHLKQVLPISYIGLYLFNEWRREYEMCICTAHAQSIPCQEQNLAEDVMMDKRIYVKTLQDKHISLLSILPNRGPKAIIVIEHKLSISMEELNIVMEETEKLISILQLKEQRWERSRSYLSELTSQLLSLTSRKKILSEILQGLKTLYPELTHTLLLSQDTEVESGLPVKTIEYSDDVTKRVSTLAFISGEVQIEEQYKETCCSLYAPLVGKQGVYGVLQVISDKGRYIPKIEADFIAQIASTAGKAIENVTLYEKSNLLVADLKLINDATHKLNSNLEMKEIVRHMRDQVIDVCEASEVGFIYYNGDQKKRYDVLTGSTAFFNSIAGEEFVEYILDHPACNGEPVFKGNFCAIDDFPYQSVMVIPMSHSGTVHGLIAILHQTPYFFTFSTFKLLQSLIQHSALAFTNTILKDKLERAVITDFLTKLYSRNYLEEKITDHMKTGQRGALILFDIDDFKTINDTYGHHIGDEVLKQVSNLIIELISKTAVAARWGGEELAVYVPAVTIEKGVEIASSICKQVEKYTNPSVTLSCGVSSWKCKLSDTVSELFIRADKALYEAKNIGKNCVVKQLNEDAK</sequence>
<dbReference type="Proteomes" id="UP001597451">
    <property type="component" value="Unassembled WGS sequence"/>
</dbReference>
<protein>
    <submittedName>
        <fullName evidence="2">Sensor domain-containing diguanylate cyclase</fullName>
        <ecNumber evidence="2">2.7.7.65</ecNumber>
    </submittedName>
</protein>
<keyword evidence="2" id="KW-0548">Nucleotidyltransferase</keyword>
<organism evidence="2 3">
    <name type="scientific">Oceanobacillus kapialis</name>
    <dbReference type="NCBI Taxonomy" id="481353"/>
    <lineage>
        <taxon>Bacteria</taxon>
        <taxon>Bacillati</taxon>
        <taxon>Bacillota</taxon>
        <taxon>Bacilli</taxon>
        <taxon>Bacillales</taxon>
        <taxon>Bacillaceae</taxon>
        <taxon>Oceanobacillus</taxon>
    </lineage>
</organism>
<name>A0ABW5PWW9_9BACI</name>
<dbReference type="RefSeq" id="WP_379560531.1">
    <property type="nucleotide sequence ID" value="NZ_JBHUMX010000007.1"/>
</dbReference>
<dbReference type="CDD" id="cd01949">
    <property type="entry name" value="GGDEF"/>
    <property type="match status" value="1"/>
</dbReference>
<dbReference type="InterPro" id="IPR029787">
    <property type="entry name" value="Nucleotide_cyclase"/>
</dbReference>
<dbReference type="EC" id="2.7.7.65" evidence="2"/>
<dbReference type="PROSITE" id="PS50887">
    <property type="entry name" value="GGDEF"/>
    <property type="match status" value="1"/>
</dbReference>
<dbReference type="SUPFAM" id="SSF55781">
    <property type="entry name" value="GAF domain-like"/>
    <property type="match status" value="2"/>
</dbReference>
<dbReference type="InterPro" id="IPR000160">
    <property type="entry name" value="GGDEF_dom"/>
</dbReference>
<reference evidence="3" key="1">
    <citation type="journal article" date="2019" name="Int. J. Syst. Evol. Microbiol.">
        <title>The Global Catalogue of Microorganisms (GCM) 10K type strain sequencing project: providing services to taxonomists for standard genome sequencing and annotation.</title>
        <authorList>
            <consortium name="The Broad Institute Genomics Platform"/>
            <consortium name="The Broad Institute Genome Sequencing Center for Infectious Disease"/>
            <person name="Wu L."/>
            <person name="Ma J."/>
        </authorList>
    </citation>
    <scope>NUCLEOTIDE SEQUENCE [LARGE SCALE GENOMIC DNA]</scope>
    <source>
        <strain evidence="3">TISTR 1858</strain>
    </source>
</reference>
<evidence type="ECO:0000313" key="2">
    <source>
        <dbReference type="EMBL" id="MFD2627864.1"/>
    </source>
</evidence>
<dbReference type="InterPro" id="IPR050469">
    <property type="entry name" value="Diguanylate_Cyclase"/>
</dbReference>
<dbReference type="InterPro" id="IPR043128">
    <property type="entry name" value="Rev_trsase/Diguanyl_cyclase"/>
</dbReference>
<dbReference type="InterPro" id="IPR003018">
    <property type="entry name" value="GAF"/>
</dbReference>
<evidence type="ECO:0000313" key="3">
    <source>
        <dbReference type="Proteomes" id="UP001597451"/>
    </source>
</evidence>
<keyword evidence="2" id="KW-0808">Transferase</keyword>
<dbReference type="Pfam" id="PF13185">
    <property type="entry name" value="GAF_2"/>
    <property type="match status" value="1"/>
</dbReference>
<dbReference type="SMART" id="SM00267">
    <property type="entry name" value="GGDEF"/>
    <property type="match status" value="1"/>
</dbReference>
<dbReference type="EMBL" id="JBHUMX010000007">
    <property type="protein sequence ID" value="MFD2627864.1"/>
    <property type="molecule type" value="Genomic_DNA"/>
</dbReference>
<dbReference type="NCBIfam" id="TIGR00254">
    <property type="entry name" value="GGDEF"/>
    <property type="match status" value="1"/>
</dbReference>
<dbReference type="Gene3D" id="3.30.450.40">
    <property type="match status" value="2"/>
</dbReference>
<proteinExistence type="predicted"/>
<comment type="caution">
    <text evidence="2">The sequence shown here is derived from an EMBL/GenBank/DDBJ whole genome shotgun (WGS) entry which is preliminary data.</text>
</comment>
<dbReference type="PANTHER" id="PTHR45138:SF9">
    <property type="entry name" value="DIGUANYLATE CYCLASE DGCM-RELATED"/>
    <property type="match status" value="1"/>
</dbReference>
<dbReference type="Gene3D" id="3.30.70.270">
    <property type="match status" value="1"/>
</dbReference>
<dbReference type="SUPFAM" id="SSF55073">
    <property type="entry name" value="Nucleotide cyclase"/>
    <property type="match status" value="1"/>
</dbReference>
<dbReference type="InterPro" id="IPR029016">
    <property type="entry name" value="GAF-like_dom_sf"/>
</dbReference>